<dbReference type="Proteomes" id="UP001144673">
    <property type="component" value="Chromosome 1"/>
</dbReference>
<feature type="compositionally biased region" description="Basic and acidic residues" evidence="1">
    <location>
        <begin position="190"/>
        <end position="199"/>
    </location>
</feature>
<feature type="compositionally biased region" description="Basic residues" evidence="1">
    <location>
        <begin position="100"/>
        <end position="110"/>
    </location>
</feature>
<dbReference type="AlphaFoldDB" id="A0A9W8QL49"/>
<feature type="region of interest" description="Disordered" evidence="1">
    <location>
        <begin position="165"/>
        <end position="210"/>
    </location>
</feature>
<dbReference type="RefSeq" id="XP_056058851.1">
    <property type="nucleotide sequence ID" value="XM_056203386.1"/>
</dbReference>
<sequence>MLYNPTSLLYIYTTNTHICIATCICTLQPTMTSPPPASSLGMHLHPSSPRLIHVKRAPGPLLLTQVPAPTAIPTTHPSVLQSQVRVPTPASRASGAQHSRCPRFHRHRPRQNAAATTESPRGGRRRHWPAYSPTTAAPRMRKRSLRKRLPVRRTRPLRLLVSRHVEQPSTKEPRWSGEERMAGSRNKGVTRREDERGIEQGRPGGSARVLPTLSQSRRIDGASCHFTTCTCHRGGGV</sequence>
<protein>
    <submittedName>
        <fullName evidence="2">Uncharacterized protein</fullName>
    </submittedName>
</protein>
<accession>A0A9W8QL49</accession>
<dbReference type="GeneID" id="80892793"/>
<gene>
    <name evidence="2" type="ORF">LMH87_005634</name>
</gene>
<evidence type="ECO:0000256" key="1">
    <source>
        <dbReference type="SAM" id="MobiDB-lite"/>
    </source>
</evidence>
<dbReference type="KEGG" id="amus:LMH87_005634"/>
<evidence type="ECO:0000313" key="2">
    <source>
        <dbReference type="EMBL" id="KAJ4163936.1"/>
    </source>
</evidence>
<feature type="compositionally biased region" description="Basic and acidic residues" evidence="1">
    <location>
        <begin position="165"/>
        <end position="182"/>
    </location>
</feature>
<name>A0A9W8QL49_AKAMU</name>
<keyword evidence="3" id="KW-1185">Reference proteome</keyword>
<evidence type="ECO:0000313" key="3">
    <source>
        <dbReference type="Proteomes" id="UP001144673"/>
    </source>
</evidence>
<proteinExistence type="predicted"/>
<comment type="caution">
    <text evidence="2">The sequence shown here is derived from an EMBL/GenBank/DDBJ whole genome shotgun (WGS) entry which is preliminary data.</text>
</comment>
<dbReference type="EMBL" id="JAJHUN010000001">
    <property type="protein sequence ID" value="KAJ4163936.1"/>
    <property type="molecule type" value="Genomic_DNA"/>
</dbReference>
<feature type="region of interest" description="Disordered" evidence="1">
    <location>
        <begin position="74"/>
        <end position="142"/>
    </location>
</feature>
<feature type="compositionally biased region" description="Polar residues" evidence="1">
    <location>
        <begin position="74"/>
        <end position="85"/>
    </location>
</feature>
<reference evidence="2" key="1">
    <citation type="journal article" date="2023" name="Access Microbiol">
        <title>De-novo genome assembly for Akanthomyces muscarius, a biocontrol agent of insect agricultural pests.</title>
        <authorList>
            <person name="Erdos Z."/>
            <person name="Studholme D.J."/>
            <person name="Raymond B."/>
            <person name="Sharma M."/>
        </authorList>
    </citation>
    <scope>NUCLEOTIDE SEQUENCE</scope>
    <source>
        <strain evidence="2">Ve6</strain>
    </source>
</reference>
<organism evidence="2 3">
    <name type="scientific">Akanthomyces muscarius</name>
    <name type="common">Entomopathogenic fungus</name>
    <name type="synonym">Lecanicillium muscarium</name>
    <dbReference type="NCBI Taxonomy" id="2231603"/>
    <lineage>
        <taxon>Eukaryota</taxon>
        <taxon>Fungi</taxon>
        <taxon>Dikarya</taxon>
        <taxon>Ascomycota</taxon>
        <taxon>Pezizomycotina</taxon>
        <taxon>Sordariomycetes</taxon>
        <taxon>Hypocreomycetidae</taxon>
        <taxon>Hypocreales</taxon>
        <taxon>Cordycipitaceae</taxon>
        <taxon>Akanthomyces</taxon>
    </lineage>
</organism>